<dbReference type="GeneID" id="77258282"/>
<proteinExistence type="predicted"/>
<evidence type="ECO:0000256" key="1">
    <source>
        <dbReference type="SAM" id="SignalP"/>
    </source>
</evidence>
<dbReference type="EMBL" id="CP020931">
    <property type="protein sequence ID" value="ARM82309.1"/>
    <property type="molecule type" value="Genomic_DNA"/>
</dbReference>
<keyword evidence="1" id="KW-0732">Signal</keyword>
<feature type="signal peptide" evidence="1">
    <location>
        <begin position="1"/>
        <end position="21"/>
    </location>
</feature>
<evidence type="ECO:0000313" key="2">
    <source>
        <dbReference type="EMBL" id="ARM82309.1"/>
    </source>
</evidence>
<accession>A0A1W6K4P3</accession>
<sequence length="69" mass="7461">MVKQWLIALVLVALAAGGAFSWQHLTGEQAADAQRERPASKVNTVTPEMELVSDTVRAVVAFGPGIRWN</sequence>
<reference evidence="2 3" key="1">
    <citation type="submission" date="2017-04" db="EMBL/GenBank/DDBJ databases">
        <title>Genome Sequence of Marinobacter salarius strain SMR5 Isolated from a culture of the Diatom Skeletonema marinoi.</title>
        <authorList>
            <person name="Topel M."/>
            <person name="Pinder M.I.M."/>
            <person name="Johansson O.N."/>
            <person name="Kourtchenko O."/>
            <person name="Godhe A."/>
            <person name="Clarke A.K."/>
        </authorList>
    </citation>
    <scope>NUCLEOTIDE SEQUENCE [LARGE SCALE GENOMIC DNA]</scope>
    <source>
        <strain evidence="2 3">SMR5</strain>
    </source>
</reference>
<organism evidence="2 3">
    <name type="scientific">Marinobacter salarius</name>
    <dbReference type="NCBI Taxonomy" id="1420917"/>
    <lineage>
        <taxon>Bacteria</taxon>
        <taxon>Pseudomonadati</taxon>
        <taxon>Pseudomonadota</taxon>
        <taxon>Gammaproteobacteria</taxon>
        <taxon>Pseudomonadales</taxon>
        <taxon>Marinobacteraceae</taxon>
        <taxon>Marinobacter</taxon>
    </lineage>
</organism>
<protein>
    <submittedName>
        <fullName evidence="2">RND transporter</fullName>
    </submittedName>
</protein>
<evidence type="ECO:0000313" key="3">
    <source>
        <dbReference type="Proteomes" id="UP000193100"/>
    </source>
</evidence>
<name>A0A1W6K4P3_9GAMM</name>
<dbReference type="RefSeq" id="WP_227517834.1">
    <property type="nucleotide sequence ID" value="NZ_CP020931.1"/>
</dbReference>
<feature type="chain" id="PRO_5012145174" evidence="1">
    <location>
        <begin position="22"/>
        <end position="69"/>
    </location>
</feature>
<gene>
    <name evidence="2" type="ORF">MARSALSMR5_00204</name>
</gene>
<dbReference type="AlphaFoldDB" id="A0A1W6K4P3"/>
<dbReference type="Proteomes" id="UP000193100">
    <property type="component" value="Chromosome"/>
</dbReference>